<protein>
    <submittedName>
        <fullName evidence="2">Uncharacterized protein</fullName>
    </submittedName>
</protein>
<name>A0AAW0NSD9_9GOBI</name>
<gene>
    <name evidence="2" type="ORF">WMY93_019874</name>
</gene>
<evidence type="ECO:0000313" key="2">
    <source>
        <dbReference type="EMBL" id="KAK7899021.1"/>
    </source>
</evidence>
<dbReference type="Proteomes" id="UP001460270">
    <property type="component" value="Unassembled WGS sequence"/>
</dbReference>
<dbReference type="EMBL" id="JBBPFD010000014">
    <property type="protein sequence ID" value="KAK7899021.1"/>
    <property type="molecule type" value="Genomic_DNA"/>
</dbReference>
<comment type="caution">
    <text evidence="2">The sequence shown here is derived from an EMBL/GenBank/DDBJ whole genome shotgun (WGS) entry which is preliminary data.</text>
</comment>
<sequence length="182" mass="20352">MCHPQWNVSTDGTFGLCQRSEGRIITEGDRGIKGARGASESHHPVYTVLLHRSNSVIMKYAIIAALCVFALAQGSLAQDASQDLAKLTQYFEEAKNKMMEEMNKLFQQNDLANQAQTMLEGSRAQLEAFAPQMEEHLKTVLSTVEEQVKPLQAQVQPILENFQREMETITQKLTEKAKALAN</sequence>
<keyword evidence="1" id="KW-0175">Coiled coil</keyword>
<reference evidence="3" key="1">
    <citation type="submission" date="2024-04" db="EMBL/GenBank/DDBJ databases">
        <title>Salinicola lusitanus LLJ914,a marine bacterium isolated from the Okinawa Trough.</title>
        <authorList>
            <person name="Li J."/>
        </authorList>
    </citation>
    <scope>NUCLEOTIDE SEQUENCE [LARGE SCALE GENOMIC DNA]</scope>
</reference>
<dbReference type="SUPFAM" id="SSF58113">
    <property type="entry name" value="Apolipoprotein A-I"/>
    <property type="match status" value="1"/>
</dbReference>
<feature type="coiled-coil region" evidence="1">
    <location>
        <begin position="77"/>
        <end position="115"/>
    </location>
</feature>
<organism evidence="2 3">
    <name type="scientific">Mugilogobius chulae</name>
    <name type="common">yellowstripe goby</name>
    <dbReference type="NCBI Taxonomy" id="88201"/>
    <lineage>
        <taxon>Eukaryota</taxon>
        <taxon>Metazoa</taxon>
        <taxon>Chordata</taxon>
        <taxon>Craniata</taxon>
        <taxon>Vertebrata</taxon>
        <taxon>Euteleostomi</taxon>
        <taxon>Actinopterygii</taxon>
        <taxon>Neopterygii</taxon>
        <taxon>Teleostei</taxon>
        <taxon>Neoteleostei</taxon>
        <taxon>Acanthomorphata</taxon>
        <taxon>Gobiaria</taxon>
        <taxon>Gobiiformes</taxon>
        <taxon>Gobioidei</taxon>
        <taxon>Gobiidae</taxon>
        <taxon>Gobionellinae</taxon>
        <taxon>Mugilogobius</taxon>
    </lineage>
</organism>
<evidence type="ECO:0000256" key="1">
    <source>
        <dbReference type="SAM" id="Coils"/>
    </source>
</evidence>
<evidence type="ECO:0000313" key="3">
    <source>
        <dbReference type="Proteomes" id="UP001460270"/>
    </source>
</evidence>
<accession>A0AAW0NSD9</accession>
<dbReference type="Gene3D" id="1.20.120.20">
    <property type="entry name" value="Apolipoprotein"/>
    <property type="match status" value="1"/>
</dbReference>
<keyword evidence="3" id="KW-1185">Reference proteome</keyword>
<proteinExistence type="predicted"/>
<dbReference type="AlphaFoldDB" id="A0AAW0NSD9"/>